<comment type="caution">
    <text evidence="2">The sequence shown here is derived from an EMBL/GenBank/DDBJ whole genome shotgun (WGS) entry which is preliminary data.</text>
</comment>
<dbReference type="RefSeq" id="WP_167960235.1">
    <property type="nucleotide sequence ID" value="NZ_JAATJJ010000001.1"/>
</dbReference>
<organism evidence="2 3">
    <name type="scientific">Saonia flava</name>
    <dbReference type="NCBI Taxonomy" id="523696"/>
    <lineage>
        <taxon>Bacteria</taxon>
        <taxon>Pseudomonadati</taxon>
        <taxon>Bacteroidota</taxon>
        <taxon>Flavobacteriia</taxon>
        <taxon>Flavobacteriales</taxon>
        <taxon>Flavobacteriaceae</taxon>
        <taxon>Saonia</taxon>
    </lineage>
</organism>
<evidence type="ECO:0000313" key="3">
    <source>
        <dbReference type="Proteomes" id="UP000590442"/>
    </source>
</evidence>
<sequence length="558" mass="64442">MKAIDQQQINPFLFFKQNKKTTSRLSILLSFLILHLTVGCSYYKVREVNITKENISSTIEEFNTQGHYAIINQTWHLENLVVNEDERTIQGRVTPLPFEHQDKKARWDETTYRYKKYKKEPLNELHFTIDSSISISNGEELTVPFNKILALSLNDKNRSRAAGNVFLGTVGVLAGLFLIIALTKSSCPFVYIKNGEEYVFTGELYPGTITANLERDDYLPLPNFKAENNEFVLKVTNELKEIQYTDLLNLLVVEHEKDLKVLLDKNGTVQTFTSLSSPKTMSTEGKEEIESILEKDGQFYLFDGQEETTNSTRKVVFTFDRPMNSHSAKLLLTAKNSFWLDFVFGQFNKQFGSYYNKFQKDQQKVPKEKIQQWATDQNIPLSIYVKSNNKWKLIDQINTVGPMATRDIAIPIAFENNQDEPLEILLETGFMFWELDYIGIDYSDTKPLNITTLEPSLAIDENDRVVTDILKKADHNYFKQPSIGNEVVVTFTSKTADSSLNRSVFLKNRGYYNYIRNYEGVPDLSRLKSFKEKNRFTRFAENEYKALMAFDNPNNISL</sequence>
<gene>
    <name evidence="2" type="ORF">GGR42_000351</name>
</gene>
<keyword evidence="1" id="KW-1133">Transmembrane helix</keyword>
<reference evidence="2 3" key="1">
    <citation type="submission" date="2020-03" db="EMBL/GenBank/DDBJ databases">
        <title>Genomic Encyclopedia of Type Strains, Phase IV (KMG-IV): sequencing the most valuable type-strain genomes for metagenomic binning, comparative biology and taxonomic classification.</title>
        <authorList>
            <person name="Goeker M."/>
        </authorList>
    </citation>
    <scope>NUCLEOTIDE SEQUENCE [LARGE SCALE GENOMIC DNA]</scope>
    <source>
        <strain evidence="2 3">DSM 29762</strain>
    </source>
</reference>
<proteinExistence type="predicted"/>
<evidence type="ECO:0000313" key="2">
    <source>
        <dbReference type="EMBL" id="NJB69889.1"/>
    </source>
</evidence>
<dbReference type="EMBL" id="JAATJJ010000001">
    <property type="protein sequence ID" value="NJB69889.1"/>
    <property type="molecule type" value="Genomic_DNA"/>
</dbReference>
<feature type="transmembrane region" description="Helical" evidence="1">
    <location>
        <begin position="161"/>
        <end position="182"/>
    </location>
</feature>
<evidence type="ECO:0000256" key="1">
    <source>
        <dbReference type="SAM" id="Phobius"/>
    </source>
</evidence>
<dbReference type="Proteomes" id="UP000590442">
    <property type="component" value="Unassembled WGS sequence"/>
</dbReference>
<keyword evidence="3" id="KW-1185">Reference proteome</keyword>
<protein>
    <submittedName>
        <fullName evidence="2">Uncharacterized protein</fullName>
    </submittedName>
</protein>
<keyword evidence="1" id="KW-0812">Transmembrane</keyword>
<accession>A0A846QZ61</accession>
<dbReference type="AlphaFoldDB" id="A0A846QZ61"/>
<name>A0A846QZ61_9FLAO</name>
<keyword evidence="1" id="KW-0472">Membrane</keyword>